<evidence type="ECO:0000313" key="1">
    <source>
        <dbReference type="EMBL" id="GME84569.1"/>
    </source>
</evidence>
<dbReference type="Proteomes" id="UP001165064">
    <property type="component" value="Unassembled WGS sequence"/>
</dbReference>
<dbReference type="EMBL" id="BSXS01005587">
    <property type="protein sequence ID" value="GME84569.1"/>
    <property type="molecule type" value="Genomic_DNA"/>
</dbReference>
<proteinExistence type="predicted"/>
<organism evidence="1 2">
    <name type="scientific">Ambrosiozyma monospora</name>
    <name type="common">Yeast</name>
    <name type="synonym">Endomycopsis monosporus</name>
    <dbReference type="NCBI Taxonomy" id="43982"/>
    <lineage>
        <taxon>Eukaryota</taxon>
        <taxon>Fungi</taxon>
        <taxon>Dikarya</taxon>
        <taxon>Ascomycota</taxon>
        <taxon>Saccharomycotina</taxon>
        <taxon>Pichiomycetes</taxon>
        <taxon>Pichiales</taxon>
        <taxon>Pichiaceae</taxon>
        <taxon>Ambrosiozyma</taxon>
    </lineage>
</organism>
<accession>A0ACB5TA90</accession>
<keyword evidence="2" id="KW-1185">Reference proteome</keyword>
<gene>
    <name evidence="1" type="ORF">Amon02_000693400</name>
</gene>
<comment type="caution">
    <text evidence="1">The sequence shown here is derived from an EMBL/GenBank/DDBJ whole genome shotgun (WGS) entry which is preliminary data.</text>
</comment>
<name>A0ACB5TA90_AMBMO</name>
<sequence length="231" mass="26822">MSHSDRPISPFDPLILIYSAGLTGAILGGYKFYQNRIRRFPTTKELPTKFLRKRYLFGKVTSVGDGDNFHFYHLPGGPLAGWGWLRKEPEINKFRQLKNQTIHVRLCGVDAPERSHFGKPAQPFSDESLDWLRKYILGKKVFVKPLHMDQYNRVVSKARILKPFWLKDISEEMLRNGIAMIYESKQGGEFDGKLEKYKKVEAAAKKKKLGMWGTSTDPKFMTPRQYKNTYK</sequence>
<protein>
    <submittedName>
        <fullName evidence="1">Unnamed protein product</fullName>
    </submittedName>
</protein>
<reference evidence="1" key="1">
    <citation type="submission" date="2023-04" db="EMBL/GenBank/DDBJ databases">
        <title>Ambrosiozyma monospora NBRC 10751.</title>
        <authorList>
            <person name="Ichikawa N."/>
            <person name="Sato H."/>
            <person name="Tonouchi N."/>
        </authorList>
    </citation>
    <scope>NUCLEOTIDE SEQUENCE</scope>
    <source>
        <strain evidence="1">NBRC 10751</strain>
    </source>
</reference>
<evidence type="ECO:0000313" key="2">
    <source>
        <dbReference type="Proteomes" id="UP001165064"/>
    </source>
</evidence>